<name>A0ABN1MR86_9FLAO</name>
<evidence type="ECO:0000259" key="4">
    <source>
        <dbReference type="Pfam" id="PF13537"/>
    </source>
</evidence>
<dbReference type="SUPFAM" id="SSF56235">
    <property type="entry name" value="N-terminal nucleophile aminohydrolases (Ntn hydrolases)"/>
    <property type="match status" value="1"/>
</dbReference>
<evidence type="ECO:0000256" key="2">
    <source>
        <dbReference type="ARBA" id="ARBA00012737"/>
    </source>
</evidence>
<dbReference type="Gene3D" id="3.60.20.10">
    <property type="entry name" value="Glutamine Phosphoribosylpyrophosphate, subunit 1, domain 1"/>
    <property type="match status" value="1"/>
</dbReference>
<keyword evidence="6" id="KW-1185">Reference proteome</keyword>
<sequence>MGKELFGNFQQVKERVTFPYEFNSELLRINGFEKEFVQKDKRLFISGNNTFWKTFDFASFLTMIDSDVAKALHTCKGGFSGIVYDESEQQILVFSDSFGLFPIYFVHDPYKAFFSSSLRRILDEGIIEKEIDATVLLDYFRFGSFLPGTTLFRGVHQLKPGNYLRISEDHFSENTYFSWNKRFISNFSSVEQVFTEIDNLKNGLEEIEYTPIVPRFKEFREFTDTIDVPFTPSVVTRISQPGWSEVFAAKEIFEGLPELNRKKWPMSFSPALRTMIYRLGLWRWKGLEGQWKKEKLQQEYWDIEFLYQFEYQIIKDVYLKKLFNWEEWPKNGVFTFLHDQLGYGKDGYAYPVFGRLSLAEIWISLLSIQVPFLRYLFQKEDGTIDYPNLDKELYMYVMSVPDGLKEPEYQGNLASVYGKDTLPEKTTVLMDFISEEDWTAFTSGIQHLPYCNHKELFALVQSNSEKYQHILILGIWLDQVMNQGN</sequence>
<reference evidence="5 6" key="1">
    <citation type="journal article" date="2019" name="Int. J. Syst. Evol. Microbiol.">
        <title>The Global Catalogue of Microorganisms (GCM) 10K type strain sequencing project: providing services to taxonomists for standard genome sequencing and annotation.</title>
        <authorList>
            <consortium name="The Broad Institute Genomics Platform"/>
            <consortium name="The Broad Institute Genome Sequencing Center for Infectious Disease"/>
            <person name="Wu L."/>
            <person name="Ma J."/>
        </authorList>
    </citation>
    <scope>NUCLEOTIDE SEQUENCE [LARGE SCALE GENOMIC DNA]</scope>
    <source>
        <strain evidence="5 6">JCM 16083</strain>
    </source>
</reference>
<organism evidence="5 6">
    <name type="scientific">Wandonia haliotis</name>
    <dbReference type="NCBI Taxonomy" id="574963"/>
    <lineage>
        <taxon>Bacteria</taxon>
        <taxon>Pseudomonadati</taxon>
        <taxon>Bacteroidota</taxon>
        <taxon>Flavobacteriia</taxon>
        <taxon>Flavobacteriales</taxon>
        <taxon>Crocinitomicaceae</taxon>
        <taxon>Wandonia</taxon>
    </lineage>
</organism>
<comment type="pathway">
    <text evidence="1">Amino-acid biosynthesis; L-asparagine biosynthesis; L-asparagine from L-aspartate (L-Gln route): step 1/1.</text>
</comment>
<evidence type="ECO:0000256" key="3">
    <source>
        <dbReference type="ARBA" id="ARBA00048741"/>
    </source>
</evidence>
<dbReference type="RefSeq" id="WP_343786762.1">
    <property type="nucleotide sequence ID" value="NZ_BAAAFH010000011.1"/>
</dbReference>
<comment type="catalytic activity">
    <reaction evidence="3">
        <text>L-aspartate + L-glutamine + ATP + H2O = L-asparagine + L-glutamate + AMP + diphosphate + H(+)</text>
        <dbReference type="Rhea" id="RHEA:12228"/>
        <dbReference type="ChEBI" id="CHEBI:15377"/>
        <dbReference type="ChEBI" id="CHEBI:15378"/>
        <dbReference type="ChEBI" id="CHEBI:29985"/>
        <dbReference type="ChEBI" id="CHEBI:29991"/>
        <dbReference type="ChEBI" id="CHEBI:30616"/>
        <dbReference type="ChEBI" id="CHEBI:33019"/>
        <dbReference type="ChEBI" id="CHEBI:58048"/>
        <dbReference type="ChEBI" id="CHEBI:58359"/>
        <dbReference type="ChEBI" id="CHEBI:456215"/>
        <dbReference type="EC" id="6.3.5.4"/>
    </reaction>
</comment>
<evidence type="ECO:0000256" key="1">
    <source>
        <dbReference type="ARBA" id="ARBA00005187"/>
    </source>
</evidence>
<accession>A0ABN1MR86</accession>
<dbReference type="InterPro" id="IPR029055">
    <property type="entry name" value="Ntn_hydrolases_N"/>
</dbReference>
<comment type="caution">
    <text evidence="5">The sequence shown here is derived from an EMBL/GenBank/DDBJ whole genome shotgun (WGS) entry which is preliminary data.</text>
</comment>
<feature type="domain" description="Glutamine amidotransferase type-2" evidence="4">
    <location>
        <begin position="49"/>
        <end position="122"/>
    </location>
</feature>
<dbReference type="InterPro" id="IPR017932">
    <property type="entry name" value="GATase_2_dom"/>
</dbReference>
<dbReference type="PANTHER" id="PTHR43284">
    <property type="entry name" value="ASPARAGINE SYNTHETASE (GLUTAMINE-HYDROLYZING)"/>
    <property type="match status" value="1"/>
</dbReference>
<protein>
    <recommendedName>
        <fullName evidence="2">asparagine synthase (glutamine-hydrolyzing)</fullName>
        <ecNumber evidence="2">6.3.5.4</ecNumber>
    </recommendedName>
</protein>
<dbReference type="InterPro" id="IPR051786">
    <property type="entry name" value="ASN_synthetase/amidase"/>
</dbReference>
<dbReference type="EMBL" id="BAAAFH010000011">
    <property type="protein sequence ID" value="GAA0875364.1"/>
    <property type="molecule type" value="Genomic_DNA"/>
</dbReference>
<proteinExistence type="predicted"/>
<dbReference type="PANTHER" id="PTHR43284:SF1">
    <property type="entry name" value="ASPARAGINE SYNTHETASE"/>
    <property type="match status" value="1"/>
</dbReference>
<dbReference type="Proteomes" id="UP001501126">
    <property type="component" value="Unassembled WGS sequence"/>
</dbReference>
<evidence type="ECO:0000313" key="5">
    <source>
        <dbReference type="EMBL" id="GAA0875364.1"/>
    </source>
</evidence>
<evidence type="ECO:0000313" key="6">
    <source>
        <dbReference type="Proteomes" id="UP001501126"/>
    </source>
</evidence>
<dbReference type="EC" id="6.3.5.4" evidence="2"/>
<gene>
    <name evidence="5" type="ORF">GCM10009118_17730</name>
</gene>
<dbReference type="Pfam" id="PF13537">
    <property type="entry name" value="GATase_7"/>
    <property type="match status" value="1"/>
</dbReference>